<gene>
    <name evidence="1" type="ORF">COX08_03045</name>
</gene>
<sequence length="78" mass="8647">MGTHEAILDGLGPRPDYATARFVMRTLYAMGEDIDLASALKCAYSLFFLTMITSEGFTLQSVDRDGRTEVELVPVKKD</sequence>
<evidence type="ECO:0000313" key="1">
    <source>
        <dbReference type="EMBL" id="PIP53064.1"/>
    </source>
</evidence>
<organism evidence="1 2">
    <name type="scientific">Candidatus Beckwithbacteria bacterium CG23_combo_of_CG06-09_8_20_14_all_34_8</name>
    <dbReference type="NCBI Taxonomy" id="1974497"/>
    <lineage>
        <taxon>Bacteria</taxon>
        <taxon>Candidatus Beckwithiibacteriota</taxon>
    </lineage>
</organism>
<dbReference type="Proteomes" id="UP000229459">
    <property type="component" value="Unassembled WGS sequence"/>
</dbReference>
<name>A0A2H0B617_9BACT</name>
<dbReference type="EMBL" id="PCSR01000073">
    <property type="protein sequence ID" value="PIP53064.1"/>
    <property type="molecule type" value="Genomic_DNA"/>
</dbReference>
<reference evidence="1 2" key="1">
    <citation type="submission" date="2017-09" db="EMBL/GenBank/DDBJ databases">
        <title>Depth-based differentiation of microbial function through sediment-hosted aquifers and enrichment of novel symbionts in the deep terrestrial subsurface.</title>
        <authorList>
            <person name="Probst A.J."/>
            <person name="Ladd B."/>
            <person name="Jarett J.K."/>
            <person name="Geller-Mcgrath D.E."/>
            <person name="Sieber C.M."/>
            <person name="Emerson J.B."/>
            <person name="Anantharaman K."/>
            <person name="Thomas B.C."/>
            <person name="Malmstrom R."/>
            <person name="Stieglmeier M."/>
            <person name="Klingl A."/>
            <person name="Woyke T."/>
            <person name="Ryan C.M."/>
            <person name="Banfield J.F."/>
        </authorList>
    </citation>
    <scope>NUCLEOTIDE SEQUENCE [LARGE SCALE GENOMIC DNA]</scope>
    <source>
        <strain evidence="1">CG23_combo_of_CG06-09_8_20_14_all_34_8</strain>
    </source>
</reference>
<comment type="caution">
    <text evidence="1">The sequence shown here is derived from an EMBL/GenBank/DDBJ whole genome shotgun (WGS) entry which is preliminary data.</text>
</comment>
<dbReference type="AlphaFoldDB" id="A0A2H0B617"/>
<protein>
    <submittedName>
        <fullName evidence="1">Uncharacterized protein</fullName>
    </submittedName>
</protein>
<proteinExistence type="predicted"/>
<evidence type="ECO:0000313" key="2">
    <source>
        <dbReference type="Proteomes" id="UP000229459"/>
    </source>
</evidence>
<accession>A0A2H0B617</accession>